<feature type="transmembrane region" description="Helical" evidence="1">
    <location>
        <begin position="118"/>
        <end position="137"/>
    </location>
</feature>
<name>A0A8H3KR73_9GLOM</name>
<keyword evidence="1" id="KW-0472">Membrane</keyword>
<protein>
    <submittedName>
        <fullName evidence="2">Uncharacterized protein</fullName>
    </submittedName>
</protein>
<accession>A0A8H3KR73</accession>
<sequence length="174" mass="20277">MDDTNSFHRLRIFQLILSAIMLSLEISNIILYGSLSPVSDMKWNYEFQLLRDKNRLIISIVCLPTILASLVLLGYVIIKGEKSIKRVKLIQKVNQLKNVEVEVNQSNGLLNRVISQNISSVLLFVWSITVILNTILFHKNWDLMCYRLEESQRSPILSTNQMNREQFKDVYIFD</sequence>
<reference evidence="2" key="1">
    <citation type="submission" date="2019-10" db="EMBL/GenBank/DDBJ databases">
        <title>Conservation and host-specific expression of non-tandemly repeated heterogenous ribosome RNA gene in arbuscular mycorrhizal fungi.</title>
        <authorList>
            <person name="Maeda T."/>
            <person name="Kobayashi Y."/>
            <person name="Nakagawa T."/>
            <person name="Ezawa T."/>
            <person name="Yamaguchi K."/>
            <person name="Bino T."/>
            <person name="Nishimoto Y."/>
            <person name="Shigenobu S."/>
            <person name="Kawaguchi M."/>
        </authorList>
    </citation>
    <scope>NUCLEOTIDE SEQUENCE</scope>
    <source>
        <strain evidence="2">HR1</strain>
    </source>
</reference>
<comment type="caution">
    <text evidence="2">The sequence shown here is derived from an EMBL/GenBank/DDBJ whole genome shotgun (WGS) entry which is preliminary data.</text>
</comment>
<evidence type="ECO:0000313" key="3">
    <source>
        <dbReference type="Proteomes" id="UP000615446"/>
    </source>
</evidence>
<dbReference type="OrthoDB" id="2334813at2759"/>
<feature type="transmembrane region" description="Helical" evidence="1">
    <location>
        <begin position="12"/>
        <end position="35"/>
    </location>
</feature>
<feature type="transmembrane region" description="Helical" evidence="1">
    <location>
        <begin position="56"/>
        <end position="78"/>
    </location>
</feature>
<keyword evidence="1" id="KW-1133">Transmembrane helix</keyword>
<proteinExistence type="predicted"/>
<dbReference type="EMBL" id="BLAL01000012">
    <property type="protein sequence ID" value="GES74378.1"/>
    <property type="molecule type" value="Genomic_DNA"/>
</dbReference>
<dbReference type="Proteomes" id="UP000615446">
    <property type="component" value="Unassembled WGS sequence"/>
</dbReference>
<dbReference type="AlphaFoldDB" id="A0A8H3KR73"/>
<evidence type="ECO:0000256" key="1">
    <source>
        <dbReference type="SAM" id="Phobius"/>
    </source>
</evidence>
<keyword evidence="1" id="KW-0812">Transmembrane</keyword>
<evidence type="ECO:0000313" key="2">
    <source>
        <dbReference type="EMBL" id="GES74378.1"/>
    </source>
</evidence>
<organism evidence="2 3">
    <name type="scientific">Rhizophagus clarus</name>
    <dbReference type="NCBI Taxonomy" id="94130"/>
    <lineage>
        <taxon>Eukaryota</taxon>
        <taxon>Fungi</taxon>
        <taxon>Fungi incertae sedis</taxon>
        <taxon>Mucoromycota</taxon>
        <taxon>Glomeromycotina</taxon>
        <taxon>Glomeromycetes</taxon>
        <taxon>Glomerales</taxon>
        <taxon>Glomeraceae</taxon>
        <taxon>Rhizophagus</taxon>
    </lineage>
</organism>
<gene>
    <name evidence="2" type="ORF">RCL2_000186100</name>
</gene>